<dbReference type="PANTHER" id="PTHR30582:SF2">
    <property type="entry name" value="L,D-TRANSPEPTIDASE YCIB-RELATED"/>
    <property type="match status" value="1"/>
</dbReference>
<evidence type="ECO:0000256" key="8">
    <source>
        <dbReference type="SAM" id="Phobius"/>
    </source>
</evidence>
<evidence type="ECO:0000313" key="11">
    <source>
        <dbReference type="Proteomes" id="UP001515100"/>
    </source>
</evidence>
<feature type="region of interest" description="Disordered" evidence="7">
    <location>
        <begin position="98"/>
        <end position="119"/>
    </location>
</feature>
<protein>
    <submittedName>
        <fullName evidence="10">L,D-transpeptidase</fullName>
    </submittedName>
</protein>
<dbReference type="PROSITE" id="PS52029">
    <property type="entry name" value="LD_TPASE"/>
    <property type="match status" value="1"/>
</dbReference>
<dbReference type="Gene3D" id="2.40.440.10">
    <property type="entry name" value="L,D-transpeptidase catalytic domain-like"/>
    <property type="match status" value="1"/>
</dbReference>
<keyword evidence="3 6" id="KW-0133">Cell shape</keyword>
<evidence type="ECO:0000256" key="4">
    <source>
        <dbReference type="ARBA" id="ARBA00022984"/>
    </source>
</evidence>
<dbReference type="EMBL" id="SDPP02000006">
    <property type="protein sequence ID" value="KAA1373029.1"/>
    <property type="molecule type" value="Genomic_DNA"/>
</dbReference>
<dbReference type="AlphaFoldDB" id="A0A641AKF6"/>
<keyword evidence="8" id="KW-1133">Transmembrane helix</keyword>
<dbReference type="UniPathway" id="UPA00219"/>
<feature type="active site" description="Nucleophile" evidence="6">
    <location>
        <position position="219"/>
    </location>
</feature>
<evidence type="ECO:0000256" key="7">
    <source>
        <dbReference type="SAM" id="MobiDB-lite"/>
    </source>
</evidence>
<evidence type="ECO:0000256" key="3">
    <source>
        <dbReference type="ARBA" id="ARBA00022960"/>
    </source>
</evidence>
<name>A0A641AKF6_9ACTN</name>
<keyword evidence="8" id="KW-0472">Membrane</keyword>
<sequence>MGRVSKHRASRREVRPPRRMSILALALGVTIVVGGTAVGVLPQLRSDTAAAGQSSLSDAARVASSETSSFVQVDPPAPDPASDTDLDADAVDVEALQDEVDRAADPAVDPGLPADSGDGRRIVFSESDQRVWLVGDDGSVERSYLVSGSRFDNLDPGTYAVQSKTRQATAFDYSGTMEYFVRFATGFSEPIGFHSVPRDNSGVLEQTKAQLGTPLSAGCVRQWEPDAIALWEFAPVGTTVVVTA</sequence>
<keyword evidence="11" id="KW-1185">Reference proteome</keyword>
<dbReference type="GO" id="GO:0005576">
    <property type="term" value="C:extracellular region"/>
    <property type="evidence" value="ECO:0007669"/>
    <property type="project" value="TreeGrafter"/>
</dbReference>
<feature type="region of interest" description="Disordered" evidence="7">
    <location>
        <begin position="66"/>
        <end position="85"/>
    </location>
</feature>
<organism evidence="10 11">
    <name type="scientific">Aeromicrobium fastidiosum</name>
    <dbReference type="NCBI Taxonomy" id="52699"/>
    <lineage>
        <taxon>Bacteria</taxon>
        <taxon>Bacillati</taxon>
        <taxon>Actinomycetota</taxon>
        <taxon>Actinomycetes</taxon>
        <taxon>Propionibacteriales</taxon>
        <taxon>Nocardioidaceae</taxon>
        <taxon>Aeromicrobium</taxon>
    </lineage>
</organism>
<dbReference type="Proteomes" id="UP001515100">
    <property type="component" value="Unassembled WGS sequence"/>
</dbReference>
<dbReference type="CDD" id="cd16913">
    <property type="entry name" value="YkuD_like"/>
    <property type="match status" value="1"/>
</dbReference>
<reference evidence="10" key="1">
    <citation type="submission" date="2019-09" db="EMBL/GenBank/DDBJ databases">
        <authorList>
            <person name="Li J."/>
        </authorList>
    </citation>
    <scope>NUCLEOTIDE SEQUENCE [LARGE SCALE GENOMIC DNA]</scope>
    <source>
        <strain evidence="10">NRBC 14897</strain>
    </source>
</reference>
<accession>A0A641AKF6</accession>
<keyword evidence="5 6" id="KW-0961">Cell wall biogenesis/degradation</keyword>
<dbReference type="SUPFAM" id="SSF141523">
    <property type="entry name" value="L,D-transpeptidase catalytic domain-like"/>
    <property type="match status" value="1"/>
</dbReference>
<dbReference type="PANTHER" id="PTHR30582">
    <property type="entry name" value="L,D-TRANSPEPTIDASE"/>
    <property type="match status" value="1"/>
</dbReference>
<proteinExistence type="predicted"/>
<comment type="pathway">
    <text evidence="1 6">Cell wall biogenesis; peptidoglycan biosynthesis.</text>
</comment>
<gene>
    <name evidence="10" type="ORF">ESP62_018230</name>
</gene>
<dbReference type="GO" id="GO:0016740">
    <property type="term" value="F:transferase activity"/>
    <property type="evidence" value="ECO:0007669"/>
    <property type="project" value="UniProtKB-KW"/>
</dbReference>
<comment type="caution">
    <text evidence="10">The sequence shown here is derived from an EMBL/GenBank/DDBJ whole genome shotgun (WGS) entry which is preliminary data.</text>
</comment>
<evidence type="ECO:0000313" key="10">
    <source>
        <dbReference type="EMBL" id="KAA1373029.1"/>
    </source>
</evidence>
<dbReference type="GO" id="GO:0071555">
    <property type="term" value="P:cell wall organization"/>
    <property type="evidence" value="ECO:0007669"/>
    <property type="project" value="UniProtKB-UniRule"/>
</dbReference>
<dbReference type="InterPro" id="IPR038063">
    <property type="entry name" value="Transpep_catalytic_dom"/>
</dbReference>
<evidence type="ECO:0000259" key="9">
    <source>
        <dbReference type="PROSITE" id="PS52029"/>
    </source>
</evidence>
<evidence type="ECO:0000256" key="2">
    <source>
        <dbReference type="ARBA" id="ARBA00022679"/>
    </source>
</evidence>
<evidence type="ECO:0000256" key="5">
    <source>
        <dbReference type="ARBA" id="ARBA00023316"/>
    </source>
</evidence>
<keyword evidence="4 6" id="KW-0573">Peptidoglycan synthesis</keyword>
<evidence type="ECO:0000256" key="1">
    <source>
        <dbReference type="ARBA" id="ARBA00004752"/>
    </source>
</evidence>
<feature type="active site" description="Proton donor/acceptor" evidence="6">
    <location>
        <position position="194"/>
    </location>
</feature>
<dbReference type="GO" id="GO:0018104">
    <property type="term" value="P:peptidoglycan-protein cross-linking"/>
    <property type="evidence" value="ECO:0007669"/>
    <property type="project" value="TreeGrafter"/>
</dbReference>
<feature type="transmembrane region" description="Helical" evidence="8">
    <location>
        <begin position="21"/>
        <end position="41"/>
    </location>
</feature>
<dbReference type="GO" id="GO:0071972">
    <property type="term" value="F:peptidoglycan L,D-transpeptidase activity"/>
    <property type="evidence" value="ECO:0007669"/>
    <property type="project" value="TreeGrafter"/>
</dbReference>
<keyword evidence="2" id="KW-0808">Transferase</keyword>
<dbReference type="InterPro" id="IPR005490">
    <property type="entry name" value="LD_TPept_cat_dom"/>
</dbReference>
<evidence type="ECO:0000256" key="6">
    <source>
        <dbReference type="PROSITE-ProRule" id="PRU01373"/>
    </source>
</evidence>
<feature type="domain" description="L,D-TPase catalytic" evidence="9">
    <location>
        <begin position="120"/>
        <end position="243"/>
    </location>
</feature>
<dbReference type="InterPro" id="IPR050979">
    <property type="entry name" value="LD-transpeptidase"/>
</dbReference>
<dbReference type="Pfam" id="PF03734">
    <property type="entry name" value="YkuD"/>
    <property type="match status" value="1"/>
</dbReference>
<keyword evidence="8" id="KW-0812">Transmembrane</keyword>
<dbReference type="GO" id="GO:0008360">
    <property type="term" value="P:regulation of cell shape"/>
    <property type="evidence" value="ECO:0007669"/>
    <property type="project" value="UniProtKB-UniRule"/>
</dbReference>
<dbReference type="OrthoDB" id="5242394at2"/>